<evidence type="ECO:0000256" key="1">
    <source>
        <dbReference type="SAM" id="Phobius"/>
    </source>
</evidence>
<evidence type="ECO:0000313" key="2">
    <source>
        <dbReference type="EMBL" id="CAG6744656.1"/>
    </source>
</evidence>
<keyword evidence="1" id="KW-0472">Membrane</keyword>
<keyword evidence="1" id="KW-0812">Transmembrane</keyword>
<protein>
    <submittedName>
        <fullName evidence="2">Uncharacterized protein</fullName>
    </submittedName>
</protein>
<accession>A0A8D9E8Q3</accession>
<feature type="transmembrane region" description="Helical" evidence="1">
    <location>
        <begin position="52"/>
        <end position="72"/>
    </location>
</feature>
<dbReference type="AlphaFoldDB" id="A0A8D9E8Q3"/>
<dbReference type="EMBL" id="HBUF01472300">
    <property type="protein sequence ID" value="CAG6744656.1"/>
    <property type="molecule type" value="Transcribed_RNA"/>
</dbReference>
<sequence length="101" mass="11486">MANFTHVMYPLLAHFFHIICFRASAVTTLFCCKLSSLSADIGPVAGIWFETFSVAGVSFGVLSAMLAEWAWWCIEHIRKKRETVLSSMVVRGDCHRNKKFR</sequence>
<organism evidence="2">
    <name type="scientific">Cacopsylla melanoneura</name>
    <dbReference type="NCBI Taxonomy" id="428564"/>
    <lineage>
        <taxon>Eukaryota</taxon>
        <taxon>Metazoa</taxon>
        <taxon>Ecdysozoa</taxon>
        <taxon>Arthropoda</taxon>
        <taxon>Hexapoda</taxon>
        <taxon>Insecta</taxon>
        <taxon>Pterygota</taxon>
        <taxon>Neoptera</taxon>
        <taxon>Paraneoptera</taxon>
        <taxon>Hemiptera</taxon>
        <taxon>Sternorrhyncha</taxon>
        <taxon>Psylloidea</taxon>
        <taxon>Psyllidae</taxon>
        <taxon>Psyllinae</taxon>
        <taxon>Cacopsylla</taxon>
    </lineage>
</organism>
<name>A0A8D9E8Q3_9HEMI</name>
<reference evidence="2" key="1">
    <citation type="submission" date="2021-05" db="EMBL/GenBank/DDBJ databases">
        <authorList>
            <person name="Alioto T."/>
            <person name="Alioto T."/>
            <person name="Gomez Garrido J."/>
        </authorList>
    </citation>
    <scope>NUCLEOTIDE SEQUENCE</scope>
</reference>
<keyword evidence="1" id="KW-1133">Transmembrane helix</keyword>
<proteinExistence type="predicted"/>